<evidence type="ECO:0000256" key="8">
    <source>
        <dbReference type="ARBA" id="ARBA00034808"/>
    </source>
</evidence>
<keyword evidence="6" id="KW-0413">Isomerase</keyword>
<keyword evidence="4 10" id="KW-0347">Helicase</keyword>
<evidence type="ECO:0000259" key="12">
    <source>
        <dbReference type="PROSITE" id="PS51217"/>
    </source>
</evidence>
<dbReference type="Gene3D" id="1.10.10.160">
    <property type="match status" value="1"/>
</dbReference>
<dbReference type="OrthoDB" id="9806690at2"/>
<evidence type="ECO:0000256" key="9">
    <source>
        <dbReference type="ARBA" id="ARBA00048988"/>
    </source>
</evidence>
<evidence type="ECO:0000256" key="2">
    <source>
        <dbReference type="ARBA" id="ARBA00022741"/>
    </source>
</evidence>
<protein>
    <recommendedName>
        <fullName evidence="8">DNA 3'-5' helicase</fullName>
        <ecNumber evidence="8">5.6.2.4</ecNumber>
    </recommendedName>
</protein>
<dbReference type="Gene3D" id="3.40.50.300">
    <property type="entry name" value="P-loop containing nucleotide triphosphate hydrolases"/>
    <property type="match status" value="2"/>
</dbReference>
<evidence type="ECO:0000256" key="5">
    <source>
        <dbReference type="ARBA" id="ARBA00022840"/>
    </source>
</evidence>
<dbReference type="PANTHER" id="PTHR11070">
    <property type="entry name" value="UVRD / RECB / PCRA DNA HELICASE FAMILY MEMBER"/>
    <property type="match status" value="1"/>
</dbReference>
<dbReference type="AlphaFoldDB" id="A0A5C6FBY1"/>
<evidence type="ECO:0000256" key="10">
    <source>
        <dbReference type="PROSITE-ProRule" id="PRU00560"/>
    </source>
</evidence>
<comment type="catalytic activity">
    <reaction evidence="7">
        <text>Couples ATP hydrolysis with the unwinding of duplex DNA by translocating in the 3'-5' direction.</text>
        <dbReference type="EC" id="5.6.2.4"/>
    </reaction>
</comment>
<feature type="domain" description="UvrD-like helicase C-terminal" evidence="12">
    <location>
        <begin position="498"/>
        <end position="776"/>
    </location>
</feature>
<dbReference type="Pfam" id="PF00580">
    <property type="entry name" value="UvrD-helicase"/>
    <property type="match status" value="1"/>
</dbReference>
<dbReference type="InterPro" id="IPR014016">
    <property type="entry name" value="UvrD-like_ATP-bd"/>
</dbReference>
<evidence type="ECO:0000256" key="3">
    <source>
        <dbReference type="ARBA" id="ARBA00022801"/>
    </source>
</evidence>
<gene>
    <name evidence="13" type="primary">pcrA_2</name>
    <name evidence="13" type="ORF">Poly51_17260</name>
</gene>
<evidence type="ECO:0000313" key="13">
    <source>
        <dbReference type="EMBL" id="TWU58945.1"/>
    </source>
</evidence>
<dbReference type="RefSeq" id="WP_146456189.1">
    <property type="nucleotide sequence ID" value="NZ_SJPW01000002.1"/>
</dbReference>
<keyword evidence="3 10" id="KW-0378">Hydrolase</keyword>
<evidence type="ECO:0000256" key="4">
    <source>
        <dbReference type="ARBA" id="ARBA00022806"/>
    </source>
</evidence>
<dbReference type="EC" id="5.6.2.4" evidence="8"/>
<dbReference type="Pfam" id="PF13361">
    <property type="entry name" value="UvrD_C"/>
    <property type="match status" value="2"/>
</dbReference>
<dbReference type="GO" id="GO:0005524">
    <property type="term" value="F:ATP binding"/>
    <property type="evidence" value="ECO:0007669"/>
    <property type="project" value="UniProtKB-UniRule"/>
</dbReference>
<feature type="domain" description="UvrD-like helicase ATP-binding" evidence="11">
    <location>
        <begin position="198"/>
        <end position="497"/>
    </location>
</feature>
<keyword evidence="5 10" id="KW-0067">ATP-binding</keyword>
<dbReference type="PROSITE" id="PS51198">
    <property type="entry name" value="UVRD_HELICASE_ATP_BIND"/>
    <property type="match status" value="1"/>
</dbReference>
<dbReference type="GO" id="GO:0016887">
    <property type="term" value="F:ATP hydrolysis activity"/>
    <property type="evidence" value="ECO:0007669"/>
    <property type="project" value="RHEA"/>
</dbReference>
<evidence type="ECO:0000256" key="7">
    <source>
        <dbReference type="ARBA" id="ARBA00034617"/>
    </source>
</evidence>
<dbReference type="PANTHER" id="PTHR11070:SF59">
    <property type="entry name" value="DNA 3'-5' HELICASE"/>
    <property type="match status" value="1"/>
</dbReference>
<dbReference type="GO" id="GO:0043138">
    <property type="term" value="F:3'-5' DNA helicase activity"/>
    <property type="evidence" value="ECO:0007669"/>
    <property type="project" value="UniProtKB-EC"/>
</dbReference>
<dbReference type="GO" id="GO:0005829">
    <property type="term" value="C:cytosol"/>
    <property type="evidence" value="ECO:0007669"/>
    <property type="project" value="TreeGrafter"/>
</dbReference>
<dbReference type="PROSITE" id="PS51217">
    <property type="entry name" value="UVRD_HELICASE_CTER"/>
    <property type="match status" value="1"/>
</dbReference>
<dbReference type="InterPro" id="IPR014017">
    <property type="entry name" value="DNA_helicase_UvrD-like_C"/>
</dbReference>
<reference evidence="13 14" key="1">
    <citation type="submission" date="2019-02" db="EMBL/GenBank/DDBJ databases">
        <title>Deep-cultivation of Planctomycetes and their phenomic and genomic characterization uncovers novel biology.</title>
        <authorList>
            <person name="Wiegand S."/>
            <person name="Jogler M."/>
            <person name="Boedeker C."/>
            <person name="Pinto D."/>
            <person name="Vollmers J."/>
            <person name="Rivas-Marin E."/>
            <person name="Kohn T."/>
            <person name="Peeters S.H."/>
            <person name="Heuer A."/>
            <person name="Rast P."/>
            <person name="Oberbeckmann S."/>
            <person name="Bunk B."/>
            <person name="Jeske O."/>
            <person name="Meyerdierks A."/>
            <person name="Storesund J.E."/>
            <person name="Kallscheuer N."/>
            <person name="Luecker S."/>
            <person name="Lage O.M."/>
            <person name="Pohl T."/>
            <person name="Merkel B.J."/>
            <person name="Hornburger P."/>
            <person name="Mueller R.-W."/>
            <person name="Bruemmer F."/>
            <person name="Labrenz M."/>
            <person name="Spormann A.M."/>
            <person name="Op Den Camp H."/>
            <person name="Overmann J."/>
            <person name="Amann R."/>
            <person name="Jetten M.S.M."/>
            <person name="Mascher T."/>
            <person name="Medema M.H."/>
            <person name="Devos D.P."/>
            <person name="Kaster A.-K."/>
            <person name="Ovreas L."/>
            <person name="Rohde M."/>
            <person name="Galperin M.Y."/>
            <person name="Jogler C."/>
        </authorList>
    </citation>
    <scope>NUCLEOTIDE SEQUENCE [LARGE SCALE GENOMIC DNA]</scope>
    <source>
        <strain evidence="13 14">Poly51</strain>
    </source>
</reference>
<accession>A0A5C6FBY1</accession>
<dbReference type="SUPFAM" id="SSF52540">
    <property type="entry name" value="P-loop containing nucleoside triphosphate hydrolases"/>
    <property type="match status" value="1"/>
</dbReference>
<dbReference type="GO" id="GO:0000725">
    <property type="term" value="P:recombinational repair"/>
    <property type="evidence" value="ECO:0007669"/>
    <property type="project" value="TreeGrafter"/>
</dbReference>
<evidence type="ECO:0000259" key="11">
    <source>
        <dbReference type="PROSITE" id="PS51198"/>
    </source>
</evidence>
<dbReference type="GO" id="GO:0033202">
    <property type="term" value="C:DNA helicase complex"/>
    <property type="evidence" value="ECO:0007669"/>
    <property type="project" value="TreeGrafter"/>
</dbReference>
<dbReference type="Proteomes" id="UP000318288">
    <property type="component" value="Unassembled WGS sequence"/>
</dbReference>
<organism evidence="13 14">
    <name type="scientific">Rubripirellula tenax</name>
    <dbReference type="NCBI Taxonomy" id="2528015"/>
    <lineage>
        <taxon>Bacteria</taxon>
        <taxon>Pseudomonadati</taxon>
        <taxon>Planctomycetota</taxon>
        <taxon>Planctomycetia</taxon>
        <taxon>Pirellulales</taxon>
        <taxon>Pirellulaceae</taxon>
        <taxon>Rubripirellula</taxon>
    </lineage>
</organism>
<comment type="caution">
    <text evidence="13">The sequence shown here is derived from an EMBL/GenBank/DDBJ whole genome shotgun (WGS) entry which is preliminary data.</text>
</comment>
<proteinExistence type="inferred from homology"/>
<dbReference type="CDD" id="cd17932">
    <property type="entry name" value="DEXQc_UvrD"/>
    <property type="match status" value="1"/>
</dbReference>
<evidence type="ECO:0000256" key="6">
    <source>
        <dbReference type="ARBA" id="ARBA00023235"/>
    </source>
</evidence>
<evidence type="ECO:0000256" key="1">
    <source>
        <dbReference type="ARBA" id="ARBA00009922"/>
    </source>
</evidence>
<sequence>MTDRLELARQRAAALHFDAVAAGRNPHTPYEFARGEAERRGIEVSRVPVGDVRLCGGRAVFDPDAWLILHEDSGCKFTDAFLVSHEIGHVELGGEADFFAVSDVDPIRSSGSTGVGTDWVVDYSSRERREVQMDLFAREFLLPRSWMRVLHLEQEQSATEISALVGAPKPVVFQQLLDAVLLPVMEVGASQSHGSTLAYNDSQSEAMRYSGDTAFMLKAGPGTGKTRTLIGRVEHLVESGVAPERILVLTFSNKAAGELSERLAAMNPDAAAKVWVGTFHSFGLDIVRRFHDKLNLPCDPSLVDRADAISMLEHAYAGLDLKHLKNLQYPSLEISRALDAISRAHDEVVGVERYCELADHMLSDALEEDDVIRAEQCVDVATIFAAYETQKSAKGRVDFGDLVSMPVRLCEQDSEVREYLSTLYEHVLVDEFQDVNRASVRLLKALSPNGKNLWVVGDARQSIYRFRGASLFNIQRFCNDDFPGGVTGELDLSYRSVPEVNQVVHHFASTTMGATGEPVATNRGSLGHCPEVHVVEEKTGEVLAIADAITSMLKSGHRYRDQAVLCTGNDRLAEIARDLERLGIPVLFLGNLFERSEIRDLLSLVSLLVDGRTMGLLRTATMCEFTMQISDVSAVIDQLRAQKAKPMDWSKGTFVVESLTPGGKESLDNLGIALGGFHTGSNPWTVLATLLFDRTRMAANLASVGDVPSRAKSVAIWQFMNFARHAPGGRGTPTFRLLERIRQLVLNSDDRELRQLPKAADGIDAVRLMTMHGSKGLESGVVHIPGLTSAGIPRSAGSQLSGVVTPPDGMIEGTTDSGYEAVKSGLEAEQASLFFVALSRAEDRLFLYRNEKRSDDKKQSASKFLTCLNGVVLERHIAPASAFNDTVSETATRITVEEPFCITDHHVRLYHKCPRRFLYAHVLESGGRRMETPYMKLHDAVQDVVNHAALNPGVQLSRKEAEKLLLQAMSERGFSDDEAALEFRKIASDLVRYLVACSSEIEFLPSEPGQVEITGGKVVVTPDQVFRDENGNAVVRRIRTGHLSSEEAESLESTALQISAEIHSDRDSAEIVNLADGKRTPLKMSKTKLDNRHVKLNAIGASIVSGRFSIKESKTCPLCPAYFICGNLPVGEMSKKISD</sequence>
<dbReference type="Gene3D" id="1.10.486.10">
    <property type="entry name" value="PCRA, domain 4"/>
    <property type="match status" value="1"/>
</dbReference>
<comment type="catalytic activity">
    <reaction evidence="9">
        <text>ATP + H2O = ADP + phosphate + H(+)</text>
        <dbReference type="Rhea" id="RHEA:13065"/>
        <dbReference type="ChEBI" id="CHEBI:15377"/>
        <dbReference type="ChEBI" id="CHEBI:15378"/>
        <dbReference type="ChEBI" id="CHEBI:30616"/>
        <dbReference type="ChEBI" id="CHEBI:43474"/>
        <dbReference type="ChEBI" id="CHEBI:456216"/>
        <dbReference type="EC" id="5.6.2.4"/>
    </reaction>
</comment>
<keyword evidence="2 10" id="KW-0547">Nucleotide-binding</keyword>
<keyword evidence="14" id="KW-1185">Reference proteome</keyword>
<feature type="binding site" evidence="10">
    <location>
        <begin position="219"/>
        <end position="226"/>
    </location>
    <ligand>
        <name>ATP</name>
        <dbReference type="ChEBI" id="CHEBI:30616"/>
    </ligand>
</feature>
<dbReference type="InterPro" id="IPR013986">
    <property type="entry name" value="DExx_box_DNA_helicase_dom_sf"/>
</dbReference>
<dbReference type="EMBL" id="SJPW01000002">
    <property type="protein sequence ID" value="TWU58945.1"/>
    <property type="molecule type" value="Genomic_DNA"/>
</dbReference>
<comment type="similarity">
    <text evidence="1">Belongs to the helicase family. UvrD subfamily.</text>
</comment>
<evidence type="ECO:0000313" key="14">
    <source>
        <dbReference type="Proteomes" id="UP000318288"/>
    </source>
</evidence>
<name>A0A5C6FBY1_9BACT</name>
<dbReference type="InterPro" id="IPR027417">
    <property type="entry name" value="P-loop_NTPase"/>
</dbReference>
<dbReference type="InterPro" id="IPR000212">
    <property type="entry name" value="DNA_helicase_UvrD/REP"/>
</dbReference>
<dbReference type="GO" id="GO:0003677">
    <property type="term" value="F:DNA binding"/>
    <property type="evidence" value="ECO:0007669"/>
    <property type="project" value="InterPro"/>
</dbReference>